<evidence type="ECO:0000259" key="4">
    <source>
        <dbReference type="PROSITE" id="PS50240"/>
    </source>
</evidence>
<keyword evidence="1" id="KW-1015">Disulfide bond</keyword>
<dbReference type="Pfam" id="PF00089">
    <property type="entry name" value="Trypsin"/>
    <property type="match status" value="1"/>
</dbReference>
<dbReference type="Proteomes" id="UP000076858">
    <property type="component" value="Unassembled WGS sequence"/>
</dbReference>
<dbReference type="InterPro" id="IPR016197">
    <property type="entry name" value="Chromo-like_dom_sf"/>
</dbReference>
<feature type="region of interest" description="Disordered" evidence="2">
    <location>
        <begin position="335"/>
        <end position="356"/>
    </location>
</feature>
<feature type="signal peptide" evidence="3">
    <location>
        <begin position="1"/>
        <end position="17"/>
    </location>
</feature>
<dbReference type="GO" id="GO:0004252">
    <property type="term" value="F:serine-type endopeptidase activity"/>
    <property type="evidence" value="ECO:0007669"/>
    <property type="project" value="InterPro"/>
</dbReference>
<comment type="caution">
    <text evidence="5">The sequence shown here is derived from an EMBL/GenBank/DDBJ whole genome shotgun (WGS) entry which is preliminary data.</text>
</comment>
<organism evidence="5 6">
    <name type="scientific">Daphnia magna</name>
    <dbReference type="NCBI Taxonomy" id="35525"/>
    <lineage>
        <taxon>Eukaryota</taxon>
        <taxon>Metazoa</taxon>
        <taxon>Ecdysozoa</taxon>
        <taxon>Arthropoda</taxon>
        <taxon>Crustacea</taxon>
        <taxon>Branchiopoda</taxon>
        <taxon>Diplostraca</taxon>
        <taxon>Cladocera</taxon>
        <taxon>Anomopoda</taxon>
        <taxon>Daphniidae</taxon>
        <taxon>Daphnia</taxon>
    </lineage>
</organism>
<sequence>MRSYILLLAFAFSATSALPAPNADRIFGGALATPGQFPYVVSITDADRHYCNGFIYSARWIITTASCIDGRSVSKLKVIAGQVNAINPDVKEQVMSVYTITASPLYNSTTGYNDIALIMLTADIVFDYVNVDFVAYNEVDNTLTATAMGWGATFEGGLESVNLHYGEVDLLPMDSATTCGVYDNTKFNFSTMLCAVASATATPAGSPCQYDEGSPLVQMFGNVPTAVGILSKTEGCLAAAHGVMSVITIKYLRVVQFENRRKVQYLLKYVGYDTPEWTDFSNCNNCRSLIREFLRNLRAATVEQAGPADVNGEVELDGEALLYCEALLASEASPLGIGDSAGEPEQLSDGQDSNLE</sequence>
<dbReference type="GO" id="GO:0006508">
    <property type="term" value="P:proteolysis"/>
    <property type="evidence" value="ECO:0007669"/>
    <property type="project" value="InterPro"/>
</dbReference>
<dbReference type="OrthoDB" id="6358644at2759"/>
<dbReference type="Gene3D" id="2.40.10.10">
    <property type="entry name" value="Trypsin-like serine proteases"/>
    <property type="match status" value="2"/>
</dbReference>
<dbReference type="FunFam" id="2.40.10.10:FF:000068">
    <property type="entry name" value="transmembrane protease serine 2"/>
    <property type="match status" value="1"/>
</dbReference>
<dbReference type="InterPro" id="IPR001314">
    <property type="entry name" value="Peptidase_S1A"/>
</dbReference>
<dbReference type="SMART" id="SM00020">
    <property type="entry name" value="Tryp_SPc"/>
    <property type="match status" value="1"/>
</dbReference>
<keyword evidence="6" id="KW-1185">Reference proteome</keyword>
<dbReference type="EMBL" id="LRGB01001725">
    <property type="protein sequence ID" value="KZS10774.1"/>
    <property type="molecule type" value="Genomic_DNA"/>
</dbReference>
<dbReference type="SUPFAM" id="SSF50494">
    <property type="entry name" value="Trypsin-like serine proteases"/>
    <property type="match status" value="1"/>
</dbReference>
<evidence type="ECO:0000313" key="5">
    <source>
        <dbReference type="EMBL" id="KZS10774.1"/>
    </source>
</evidence>
<dbReference type="GO" id="GO:0005694">
    <property type="term" value="C:chromosome"/>
    <property type="evidence" value="ECO:0007669"/>
    <property type="project" value="UniProtKB-ARBA"/>
</dbReference>
<accession>A0A162DEP5</accession>
<dbReference type="PANTHER" id="PTHR24258:SF140">
    <property type="entry name" value="BCDNA.GH08420-RELATED"/>
    <property type="match status" value="1"/>
</dbReference>
<feature type="chain" id="PRO_5007833208" description="Peptidase S1 domain-containing protein" evidence="3">
    <location>
        <begin position="18"/>
        <end position="356"/>
    </location>
</feature>
<dbReference type="CDD" id="cd00190">
    <property type="entry name" value="Tryp_SPc"/>
    <property type="match status" value="1"/>
</dbReference>
<protein>
    <recommendedName>
        <fullName evidence="4">Peptidase S1 domain-containing protein</fullName>
    </recommendedName>
</protein>
<dbReference type="InterPro" id="IPR001254">
    <property type="entry name" value="Trypsin_dom"/>
</dbReference>
<gene>
    <name evidence="5" type="ORF">APZ42_024689</name>
</gene>
<feature type="domain" description="Peptidase S1" evidence="4">
    <location>
        <begin position="26"/>
        <end position="271"/>
    </location>
</feature>
<dbReference type="PANTHER" id="PTHR24258">
    <property type="entry name" value="SERINE PROTEASE-RELATED"/>
    <property type="match status" value="1"/>
</dbReference>
<reference evidence="5 6" key="1">
    <citation type="submission" date="2016-03" db="EMBL/GenBank/DDBJ databases">
        <title>EvidentialGene: Evidence-directed Construction of Genes on Genomes.</title>
        <authorList>
            <person name="Gilbert D.G."/>
            <person name="Choi J.-H."/>
            <person name="Mockaitis K."/>
            <person name="Colbourne J."/>
            <person name="Pfrender M."/>
        </authorList>
    </citation>
    <scope>NUCLEOTIDE SEQUENCE [LARGE SCALE GENOMIC DNA]</scope>
    <source>
        <strain evidence="5 6">Xinb3</strain>
        <tissue evidence="5">Complete organism</tissue>
    </source>
</reference>
<keyword evidence="3" id="KW-0732">Signal</keyword>
<evidence type="ECO:0000313" key="6">
    <source>
        <dbReference type="Proteomes" id="UP000076858"/>
    </source>
</evidence>
<dbReference type="CDD" id="cd00024">
    <property type="entry name" value="CD_CSD"/>
    <property type="match status" value="1"/>
</dbReference>
<proteinExistence type="predicted"/>
<dbReference type="PROSITE" id="PS50240">
    <property type="entry name" value="TRYPSIN_DOM"/>
    <property type="match status" value="1"/>
</dbReference>
<name>A0A162DEP5_9CRUS</name>
<dbReference type="InterPro" id="IPR009003">
    <property type="entry name" value="Peptidase_S1_PA"/>
</dbReference>
<evidence type="ECO:0000256" key="2">
    <source>
        <dbReference type="SAM" id="MobiDB-lite"/>
    </source>
</evidence>
<dbReference type="STRING" id="35525.A0A162DEP5"/>
<evidence type="ECO:0000256" key="3">
    <source>
        <dbReference type="SAM" id="SignalP"/>
    </source>
</evidence>
<evidence type="ECO:0000256" key="1">
    <source>
        <dbReference type="ARBA" id="ARBA00023157"/>
    </source>
</evidence>
<dbReference type="AlphaFoldDB" id="A0A162DEP5"/>
<dbReference type="InterPro" id="IPR043504">
    <property type="entry name" value="Peptidase_S1_PA_chymotrypsin"/>
</dbReference>
<dbReference type="Gene3D" id="2.40.50.40">
    <property type="match status" value="1"/>
</dbReference>
<dbReference type="SUPFAM" id="SSF54160">
    <property type="entry name" value="Chromo domain-like"/>
    <property type="match status" value="1"/>
</dbReference>
<dbReference type="PRINTS" id="PR00722">
    <property type="entry name" value="CHYMOTRYPSIN"/>
</dbReference>